<reference evidence="8" key="1">
    <citation type="submission" date="2015-09" db="EMBL/GenBank/DDBJ databases">
        <authorList>
            <consortium name="Pathogen Informatics"/>
        </authorList>
    </citation>
    <scope>NUCLEOTIDE SEQUENCE [LARGE SCALE GENOMIC DNA]</scope>
    <source>
        <strain evidence="8">Lake Konstanz</strain>
    </source>
</reference>
<dbReference type="EMBL" id="CYKH01002251">
    <property type="protein sequence ID" value="CUG94463.1"/>
    <property type="molecule type" value="Genomic_DNA"/>
</dbReference>
<evidence type="ECO:0000256" key="4">
    <source>
        <dbReference type="ARBA" id="ARBA00022840"/>
    </source>
</evidence>
<keyword evidence="8" id="KW-1185">Reference proteome</keyword>
<dbReference type="InterPro" id="IPR001650">
    <property type="entry name" value="Helicase_C-like"/>
</dbReference>
<feature type="domain" description="Helicase ATP-binding" evidence="6">
    <location>
        <begin position="125"/>
        <end position="314"/>
    </location>
</feature>
<dbReference type="Gene3D" id="3.40.50.300">
    <property type="entry name" value="P-loop containing nucleotide triphosphate hydrolases"/>
    <property type="match status" value="2"/>
</dbReference>
<dbReference type="InterPro" id="IPR050079">
    <property type="entry name" value="DEAD_box_RNA_helicase"/>
</dbReference>
<dbReference type="PROSITE" id="PS51192">
    <property type="entry name" value="HELICASE_ATP_BIND_1"/>
    <property type="match status" value="1"/>
</dbReference>
<dbReference type="PANTHER" id="PTHR47959:SF1">
    <property type="entry name" value="ATP-DEPENDENT RNA HELICASE DBPA"/>
    <property type="match status" value="1"/>
</dbReference>
<dbReference type="GO" id="GO:0016787">
    <property type="term" value="F:hydrolase activity"/>
    <property type="evidence" value="ECO:0007669"/>
    <property type="project" value="UniProtKB-KW"/>
</dbReference>
<dbReference type="SUPFAM" id="SSF52540">
    <property type="entry name" value="P-loop containing nucleoside triphosphate hydrolases"/>
    <property type="match status" value="1"/>
</dbReference>
<dbReference type="OrthoDB" id="10256233at2759"/>
<gene>
    <name evidence="7" type="ORF">BSAL_48300</name>
</gene>
<protein>
    <submittedName>
        <fullName evidence="7">ATP-dependent DEAD/DEAH box RNA helicase, putative</fullName>
    </submittedName>
</protein>
<evidence type="ECO:0000256" key="5">
    <source>
        <dbReference type="SAM" id="MobiDB-lite"/>
    </source>
</evidence>
<dbReference type="AlphaFoldDB" id="A0A0S4JYL8"/>
<dbReference type="GO" id="GO:0005829">
    <property type="term" value="C:cytosol"/>
    <property type="evidence" value="ECO:0007669"/>
    <property type="project" value="TreeGrafter"/>
</dbReference>
<evidence type="ECO:0000256" key="3">
    <source>
        <dbReference type="ARBA" id="ARBA00022806"/>
    </source>
</evidence>
<dbReference type="PANTHER" id="PTHR47959">
    <property type="entry name" value="ATP-DEPENDENT RNA HELICASE RHLE-RELATED"/>
    <property type="match status" value="1"/>
</dbReference>
<dbReference type="Proteomes" id="UP000051952">
    <property type="component" value="Unassembled WGS sequence"/>
</dbReference>
<keyword evidence="3 7" id="KW-0347">Helicase</keyword>
<name>A0A0S4JYL8_BODSA</name>
<accession>A0A0S4JYL8</accession>
<dbReference type="InterPro" id="IPR014001">
    <property type="entry name" value="Helicase_ATP-bd"/>
</dbReference>
<evidence type="ECO:0000256" key="2">
    <source>
        <dbReference type="ARBA" id="ARBA00022801"/>
    </source>
</evidence>
<organism evidence="7 8">
    <name type="scientific">Bodo saltans</name>
    <name type="common">Flagellated protozoan</name>
    <dbReference type="NCBI Taxonomy" id="75058"/>
    <lineage>
        <taxon>Eukaryota</taxon>
        <taxon>Discoba</taxon>
        <taxon>Euglenozoa</taxon>
        <taxon>Kinetoplastea</taxon>
        <taxon>Metakinetoplastina</taxon>
        <taxon>Eubodonida</taxon>
        <taxon>Bodonidae</taxon>
        <taxon>Bodo</taxon>
    </lineage>
</organism>
<evidence type="ECO:0000259" key="6">
    <source>
        <dbReference type="PROSITE" id="PS51192"/>
    </source>
</evidence>
<keyword evidence="4" id="KW-0067">ATP-binding</keyword>
<evidence type="ECO:0000313" key="7">
    <source>
        <dbReference type="EMBL" id="CUG94463.1"/>
    </source>
</evidence>
<dbReference type="GO" id="GO:0003724">
    <property type="term" value="F:RNA helicase activity"/>
    <property type="evidence" value="ECO:0007669"/>
    <property type="project" value="TreeGrafter"/>
</dbReference>
<dbReference type="InterPro" id="IPR011545">
    <property type="entry name" value="DEAD/DEAH_box_helicase_dom"/>
</dbReference>
<proteinExistence type="predicted"/>
<evidence type="ECO:0000313" key="8">
    <source>
        <dbReference type="Proteomes" id="UP000051952"/>
    </source>
</evidence>
<dbReference type="VEuPathDB" id="TriTrypDB:BSAL_48300"/>
<sequence>MKRTSLFSLRCLQGVKATATKGPEHLVESILTNGNDSNVPASQRFRNAKQQQSTGGALMDRSVQLRIGGAQMLSSTANRIHNHNEAHPLFFSQTSPRQAGLCATLVESLHSLRILQLTELQGALVPLFLKGKHVIAHAETGTGKSFGIALATANRILRETLNHRLHTVILVPTEELALQYDKWLKHFGGCASQVSQPAVDSIPLEAQLAKIHNIQPNVLVGTVQRIADIVQAAPTIIGEKLRRRVDCVILDEADVLLTQPVIINKKRMTGADLVERIYRQHVDEVPAQLIAISATIDGPTAQRLNGWMKNDKAVRITTSFVEHSIPHTINFYFFAASMMSTMGKRVASPQKPSSVVDAALVQGPPRHGVENCLELVLRLIFRQAREHANTQHKRPRILIFTDAPPADVMSQLEMMKSSVLGEWIGVDDGAASPSPPQPSSSRQRHWKACSFAGLLHQPADRSNPTKQIRSSELVARNKEIYLTNNSNMSLLQSSLLFIGVGSFEMSRGIHVGNVTHVIMYGTKSMPSASNFVHCAGRTGRMGKEGDVICIFPPSQGRHMQVVCNSLEIPFQVSKMSKVEALLAVRDDFMAAAPVSAPLPVEANEDVVHPSESMSSTSTLLDSTTTDEREEDEEKRFIRDPQLRSRLMEQMMFFDDEHQVEVSTS</sequence>
<dbReference type="Pfam" id="PF00270">
    <property type="entry name" value="DEAD"/>
    <property type="match status" value="1"/>
</dbReference>
<dbReference type="InterPro" id="IPR027417">
    <property type="entry name" value="P-loop_NTPase"/>
</dbReference>
<evidence type="ECO:0000256" key="1">
    <source>
        <dbReference type="ARBA" id="ARBA00022741"/>
    </source>
</evidence>
<dbReference type="OMA" id="HNEAHPL"/>
<keyword evidence="1" id="KW-0547">Nucleotide-binding</keyword>
<dbReference type="SMART" id="SM00487">
    <property type="entry name" value="DEXDc"/>
    <property type="match status" value="1"/>
</dbReference>
<dbReference type="Pfam" id="PF00271">
    <property type="entry name" value="Helicase_C"/>
    <property type="match status" value="1"/>
</dbReference>
<keyword evidence="2" id="KW-0378">Hydrolase</keyword>
<feature type="region of interest" description="Disordered" evidence="5">
    <location>
        <begin position="607"/>
        <end position="641"/>
    </location>
</feature>
<dbReference type="GO" id="GO:0005524">
    <property type="term" value="F:ATP binding"/>
    <property type="evidence" value="ECO:0007669"/>
    <property type="project" value="UniProtKB-KW"/>
</dbReference>
<dbReference type="GO" id="GO:0003676">
    <property type="term" value="F:nucleic acid binding"/>
    <property type="evidence" value="ECO:0007669"/>
    <property type="project" value="InterPro"/>
</dbReference>
<feature type="compositionally biased region" description="Low complexity" evidence="5">
    <location>
        <begin position="610"/>
        <end position="623"/>
    </location>
</feature>